<organism evidence="4 5">
    <name type="scientific">Nitrolancea hollandica Lb</name>
    <dbReference type="NCBI Taxonomy" id="1129897"/>
    <lineage>
        <taxon>Bacteria</taxon>
        <taxon>Pseudomonadati</taxon>
        <taxon>Thermomicrobiota</taxon>
        <taxon>Thermomicrobia</taxon>
        <taxon>Sphaerobacterales</taxon>
        <taxon>Sphaerobacterineae</taxon>
        <taxon>Sphaerobacteraceae</taxon>
        <taxon>Nitrolancea</taxon>
    </lineage>
</organism>
<dbReference type="SUPFAM" id="SSF49764">
    <property type="entry name" value="HSP20-like chaperones"/>
    <property type="match status" value="1"/>
</dbReference>
<dbReference type="Gene3D" id="2.60.40.790">
    <property type="match status" value="1"/>
</dbReference>
<evidence type="ECO:0000313" key="4">
    <source>
        <dbReference type="EMBL" id="CCF82439.1"/>
    </source>
</evidence>
<evidence type="ECO:0000259" key="3">
    <source>
        <dbReference type="PROSITE" id="PS01031"/>
    </source>
</evidence>
<keyword evidence="5" id="KW-1185">Reference proteome</keyword>
<evidence type="ECO:0000313" key="5">
    <source>
        <dbReference type="Proteomes" id="UP000004221"/>
    </source>
</evidence>
<dbReference type="Proteomes" id="UP000004221">
    <property type="component" value="Unassembled WGS sequence"/>
</dbReference>
<dbReference type="InterPro" id="IPR002068">
    <property type="entry name" value="A-crystallin/Hsp20_dom"/>
</dbReference>
<dbReference type="OrthoDB" id="162940at2"/>
<reference evidence="4 5" key="1">
    <citation type="journal article" date="2012" name="ISME J.">
        <title>Nitrification expanded: discovery, physiology and genomics of a nitrite-oxidizing bacterium from the phylum Chloroflexi.</title>
        <authorList>
            <person name="Sorokin D.Y."/>
            <person name="Lucker S."/>
            <person name="Vejmelkova D."/>
            <person name="Kostrikina N.A."/>
            <person name="Kleerebezem R."/>
            <person name="Rijpstra W.I."/>
            <person name="Damste J.S."/>
            <person name="Le Paslier D."/>
            <person name="Muyzer G."/>
            <person name="Wagner M."/>
            <person name="van Loosdrecht M.C."/>
            <person name="Daims H."/>
        </authorList>
    </citation>
    <scope>NUCLEOTIDE SEQUENCE [LARGE SCALE GENOMIC DNA]</scope>
    <source>
        <strain evidence="5">none</strain>
    </source>
</reference>
<gene>
    <name evidence="4" type="ORF">NITHO_1140002</name>
</gene>
<dbReference type="Pfam" id="PF00011">
    <property type="entry name" value="HSP20"/>
    <property type="match status" value="1"/>
</dbReference>
<comment type="similarity">
    <text evidence="1 2">Belongs to the small heat shock protein (HSP20) family.</text>
</comment>
<name>I4ECM7_9BACT</name>
<evidence type="ECO:0000256" key="2">
    <source>
        <dbReference type="RuleBase" id="RU003616"/>
    </source>
</evidence>
<dbReference type="EMBL" id="CAGS01000018">
    <property type="protein sequence ID" value="CCF82439.1"/>
    <property type="molecule type" value="Genomic_DNA"/>
</dbReference>
<evidence type="ECO:0000256" key="1">
    <source>
        <dbReference type="PROSITE-ProRule" id="PRU00285"/>
    </source>
</evidence>
<keyword evidence="4" id="KW-0346">Stress response</keyword>
<sequence length="151" mass="17166">MLIRRRQGSREAELIQQDMVDIFRSLVIGVRPVSRSRVGAWRPPVEVYESERELVVTIELAGVREEDVTVVVDEKVLHVTGARNHVCDDQRRIYHEMGIAYGPFEAAVFLPFPIELDDVEAIYEHGFLRVTLPRAQATRLIPQGTGESAQE</sequence>
<dbReference type="PROSITE" id="PS01031">
    <property type="entry name" value="SHSP"/>
    <property type="match status" value="1"/>
</dbReference>
<accession>I4ECM7</accession>
<dbReference type="InterPro" id="IPR008978">
    <property type="entry name" value="HSP20-like_chaperone"/>
</dbReference>
<dbReference type="AlphaFoldDB" id="I4ECM7"/>
<dbReference type="CDD" id="cd06464">
    <property type="entry name" value="ACD_sHsps-like"/>
    <property type="match status" value="1"/>
</dbReference>
<proteinExistence type="inferred from homology"/>
<feature type="domain" description="SHSP" evidence="3">
    <location>
        <begin position="36"/>
        <end position="151"/>
    </location>
</feature>
<dbReference type="RefSeq" id="WP_008474584.1">
    <property type="nucleotide sequence ID" value="NZ_CAGS01000018.1"/>
</dbReference>
<dbReference type="InterPro" id="IPR031107">
    <property type="entry name" value="Small_HSP"/>
</dbReference>
<comment type="caution">
    <text evidence="4">The sequence shown here is derived from an EMBL/GenBank/DDBJ whole genome shotgun (WGS) entry which is preliminary data.</text>
</comment>
<protein>
    <submittedName>
        <fullName evidence="4">Heat shock protein Hsp20</fullName>
    </submittedName>
</protein>
<dbReference type="PANTHER" id="PTHR11527">
    <property type="entry name" value="HEAT-SHOCK PROTEIN 20 FAMILY MEMBER"/>
    <property type="match status" value="1"/>
</dbReference>